<comment type="similarity">
    <text evidence="2 4">Belongs to the pyridoxal phosphate-binding protein YggS/PROSC family.</text>
</comment>
<dbReference type="InterPro" id="IPR011078">
    <property type="entry name" value="PyrdxlP_homeostasis"/>
</dbReference>
<dbReference type="CDD" id="cd00635">
    <property type="entry name" value="PLPDE_III_YBL036c_like"/>
    <property type="match status" value="1"/>
</dbReference>
<accession>G4QAG8</accession>
<evidence type="ECO:0000256" key="2">
    <source>
        <dbReference type="HAMAP-Rule" id="MF_02087"/>
    </source>
</evidence>
<evidence type="ECO:0000313" key="6">
    <source>
        <dbReference type="EMBL" id="AEP37199.1"/>
    </source>
</evidence>
<dbReference type="Proteomes" id="UP000009284">
    <property type="component" value="Chromosome"/>
</dbReference>
<feature type="domain" description="Alanine racemase N-terminal" evidence="5">
    <location>
        <begin position="9"/>
        <end position="230"/>
    </location>
</feature>
<organism evidence="6 7">
    <name type="scientific">Taylorella asinigenitalis (strain MCE3)</name>
    <dbReference type="NCBI Taxonomy" id="1008459"/>
    <lineage>
        <taxon>Bacteria</taxon>
        <taxon>Pseudomonadati</taxon>
        <taxon>Pseudomonadota</taxon>
        <taxon>Betaproteobacteria</taxon>
        <taxon>Burkholderiales</taxon>
        <taxon>Alcaligenaceae</taxon>
        <taxon>Taylorella</taxon>
    </lineage>
</organism>
<proteinExistence type="inferred from homology"/>
<dbReference type="PANTHER" id="PTHR10146:SF14">
    <property type="entry name" value="PYRIDOXAL PHOSPHATE HOMEOSTASIS PROTEIN"/>
    <property type="match status" value="1"/>
</dbReference>
<evidence type="ECO:0000256" key="3">
    <source>
        <dbReference type="PIRSR" id="PIRSR004848-1"/>
    </source>
</evidence>
<dbReference type="eggNOG" id="COG0325">
    <property type="taxonomic scope" value="Bacteria"/>
</dbReference>
<dbReference type="SUPFAM" id="SSF51419">
    <property type="entry name" value="PLP-binding barrel"/>
    <property type="match status" value="1"/>
</dbReference>
<reference key="1">
    <citation type="submission" date="2011-09" db="EMBL/GenBank/DDBJ databases">
        <title>Genomic characterization of the Taylorella genus.</title>
        <authorList>
            <person name="Hebert L."/>
            <person name="Moumen B."/>
            <person name="Pons N."/>
            <person name="Duquesne F."/>
            <person name="Breuil M.-F."/>
            <person name="Goux D."/>
            <person name="Batto J.-M."/>
            <person name="Renault P."/>
            <person name="Laugier C."/>
            <person name="Petry S."/>
        </authorList>
    </citation>
    <scope>NUCLEOTIDE SEQUENCE</scope>
    <source>
        <strain>MCE3</strain>
    </source>
</reference>
<dbReference type="GO" id="GO:0030170">
    <property type="term" value="F:pyridoxal phosphate binding"/>
    <property type="evidence" value="ECO:0007669"/>
    <property type="project" value="UniProtKB-UniRule"/>
</dbReference>
<dbReference type="OrthoDB" id="9804072at2"/>
<gene>
    <name evidence="6" type="ordered locus">TASI_1461</name>
</gene>
<evidence type="ECO:0000313" key="7">
    <source>
        <dbReference type="Proteomes" id="UP000009284"/>
    </source>
</evidence>
<dbReference type="Gene3D" id="3.20.20.10">
    <property type="entry name" value="Alanine racemase"/>
    <property type="match status" value="1"/>
</dbReference>
<dbReference type="PIRSF" id="PIRSF004848">
    <property type="entry name" value="YBL036c_PLPDEIII"/>
    <property type="match status" value="1"/>
</dbReference>
<evidence type="ECO:0000256" key="4">
    <source>
        <dbReference type="RuleBase" id="RU004514"/>
    </source>
</evidence>
<dbReference type="AlphaFoldDB" id="G4QAG8"/>
<protein>
    <recommendedName>
        <fullName evidence="2">Pyridoxal phosphate homeostasis protein</fullName>
        <shortName evidence="2">PLP homeostasis protein</shortName>
    </recommendedName>
</protein>
<keyword evidence="1 2" id="KW-0663">Pyridoxal phosphate</keyword>
<comment type="function">
    <text evidence="2">Pyridoxal 5'-phosphate (PLP)-binding protein, which is involved in PLP homeostasis.</text>
</comment>
<dbReference type="HOGENOM" id="CLU_059988_1_0_4"/>
<name>G4QAG8_TAYAM</name>
<dbReference type="NCBIfam" id="TIGR00044">
    <property type="entry name" value="YggS family pyridoxal phosphate-dependent enzyme"/>
    <property type="match status" value="1"/>
</dbReference>
<dbReference type="KEGG" id="tas:TASI_1461"/>
<dbReference type="InterPro" id="IPR029066">
    <property type="entry name" value="PLP-binding_barrel"/>
</dbReference>
<dbReference type="EMBL" id="CP003059">
    <property type="protein sequence ID" value="AEP37199.1"/>
    <property type="molecule type" value="Genomic_DNA"/>
</dbReference>
<comment type="cofactor">
    <cofactor evidence="3">
        <name>pyridoxal 5'-phosphate</name>
        <dbReference type="ChEBI" id="CHEBI:597326"/>
    </cofactor>
</comment>
<sequence>MTFLADNFRAIEQRVNEACKQAGREPGSVNILPVTKTFSTDTIKMAIDLGYHRFAENKAQELKEKAIELEEYDQLKWVIIGYLQTNKSKEVATYASEIQSLDRIELAKALDNRLQSAGKSIKALIQVKTSPEETKSGLEISEVPKFLNELKESGIQTLDLQGFMTIAENTSNQDAVRKCFSDLRELAERCRDITGLALPQLSMGMSGDFEIAIQEGATEIRIGTAIFGDRDYKQGMSERI</sequence>
<feature type="modified residue" description="N6-(pyridoxal phosphate)lysine" evidence="2 3">
    <location>
        <position position="36"/>
    </location>
</feature>
<keyword evidence="7" id="KW-1185">Reference proteome</keyword>
<dbReference type="Pfam" id="PF01168">
    <property type="entry name" value="Ala_racemase_N"/>
    <property type="match status" value="1"/>
</dbReference>
<dbReference type="FunFam" id="3.20.20.10:FF:000018">
    <property type="entry name" value="Pyridoxal phosphate homeostasis protein"/>
    <property type="match status" value="1"/>
</dbReference>
<dbReference type="STRING" id="1008459.TASI_1461"/>
<reference evidence="6 7" key="2">
    <citation type="journal article" date="2012" name="PLoS ONE">
        <title>Genomic characterization of the taylorella genus.</title>
        <authorList>
            <person name="Hebert L."/>
            <person name="Moumen B."/>
            <person name="Pons N."/>
            <person name="Duquesne F."/>
            <person name="Breuil M.F."/>
            <person name="Goux D."/>
            <person name="Batto J.M."/>
            <person name="Laugier C."/>
            <person name="Renault P."/>
            <person name="Petry S."/>
        </authorList>
    </citation>
    <scope>NUCLEOTIDE SEQUENCE [LARGE SCALE GENOMIC DNA]</scope>
    <source>
        <strain evidence="6 7">MCE3</strain>
    </source>
</reference>
<dbReference type="HAMAP" id="MF_02087">
    <property type="entry name" value="PLP_homeostasis"/>
    <property type="match status" value="1"/>
</dbReference>
<evidence type="ECO:0000256" key="1">
    <source>
        <dbReference type="ARBA" id="ARBA00022898"/>
    </source>
</evidence>
<dbReference type="PANTHER" id="PTHR10146">
    <property type="entry name" value="PROLINE SYNTHETASE CO-TRANSCRIBED BACTERIAL HOMOLOG PROTEIN"/>
    <property type="match status" value="1"/>
</dbReference>
<evidence type="ECO:0000259" key="5">
    <source>
        <dbReference type="Pfam" id="PF01168"/>
    </source>
</evidence>
<dbReference type="RefSeq" id="WP_014112093.1">
    <property type="nucleotide sequence ID" value="NC_016043.1"/>
</dbReference>
<dbReference type="InterPro" id="IPR001608">
    <property type="entry name" value="Ala_racemase_N"/>
</dbReference>